<dbReference type="GO" id="GO:0016992">
    <property type="term" value="F:lipoate synthase activity"/>
    <property type="evidence" value="ECO:0007669"/>
    <property type="project" value="UniProtKB-UniRule"/>
</dbReference>
<dbReference type="EC" id="2.8.1.8" evidence="8"/>
<dbReference type="InterPro" id="IPR006638">
    <property type="entry name" value="Elp3/MiaA/NifB-like_rSAM"/>
</dbReference>
<dbReference type="SFLD" id="SFLDF00271">
    <property type="entry name" value="lipoyl_synthase"/>
    <property type="match status" value="1"/>
</dbReference>
<dbReference type="GO" id="GO:0051539">
    <property type="term" value="F:4 iron, 4 sulfur cluster binding"/>
    <property type="evidence" value="ECO:0007669"/>
    <property type="project" value="UniProtKB-UniRule"/>
</dbReference>
<feature type="domain" description="Radical SAM core" evidence="9">
    <location>
        <begin position="47"/>
        <end position="263"/>
    </location>
</feature>
<feature type="binding site" evidence="8">
    <location>
        <position position="35"/>
    </location>
    <ligand>
        <name>[4Fe-4S] cluster</name>
        <dbReference type="ChEBI" id="CHEBI:49883"/>
        <label>1</label>
    </ligand>
</feature>
<dbReference type="AlphaFoldDB" id="A0A445MT06"/>
<dbReference type="PROSITE" id="PS51918">
    <property type="entry name" value="RADICAL_SAM"/>
    <property type="match status" value="1"/>
</dbReference>
<feature type="binding site" evidence="8">
    <location>
        <position position="61"/>
    </location>
    <ligand>
        <name>[4Fe-4S] cluster</name>
        <dbReference type="ChEBI" id="CHEBI:49883"/>
        <label>2</label>
        <note>4Fe-4S-S-AdoMet</note>
    </ligand>
</feature>
<dbReference type="GO" id="GO:0009249">
    <property type="term" value="P:protein lipoylation"/>
    <property type="evidence" value="ECO:0007669"/>
    <property type="project" value="UniProtKB-UniRule"/>
</dbReference>
<keyword evidence="4 8" id="KW-0479">Metal-binding</keyword>
<dbReference type="HAMAP" id="MF_00206">
    <property type="entry name" value="Lipoyl_synth"/>
    <property type="match status" value="1"/>
</dbReference>
<evidence type="ECO:0000256" key="5">
    <source>
        <dbReference type="ARBA" id="ARBA00023004"/>
    </source>
</evidence>
<evidence type="ECO:0000256" key="2">
    <source>
        <dbReference type="ARBA" id="ARBA00022679"/>
    </source>
</evidence>
<keyword evidence="3 8" id="KW-0949">S-adenosyl-L-methionine</keyword>
<keyword evidence="2 8" id="KW-0808">Transferase</keyword>
<dbReference type="SMART" id="SM00729">
    <property type="entry name" value="Elp3"/>
    <property type="match status" value="1"/>
</dbReference>
<comment type="pathway">
    <text evidence="8">Protein modification; protein lipoylation via endogenous pathway; protein N(6)-(lipoyl)lysine from octanoyl-[acyl-carrier-protein]: step 2/2.</text>
</comment>
<evidence type="ECO:0000256" key="3">
    <source>
        <dbReference type="ARBA" id="ARBA00022691"/>
    </source>
</evidence>
<name>A0A445MT06_9BACT</name>
<dbReference type="NCBIfam" id="TIGR00510">
    <property type="entry name" value="lipA"/>
    <property type="match status" value="1"/>
</dbReference>
<accession>A0A445MT06</accession>
<feature type="binding site" evidence="8">
    <location>
        <position position="274"/>
    </location>
    <ligand>
        <name>[4Fe-4S] cluster</name>
        <dbReference type="ChEBI" id="CHEBI:49883"/>
        <label>1</label>
    </ligand>
</feature>
<comment type="cofactor">
    <cofactor evidence="8">
        <name>[4Fe-4S] cluster</name>
        <dbReference type="ChEBI" id="CHEBI:49883"/>
    </cofactor>
    <text evidence="8">Binds 2 [4Fe-4S] clusters per subunit. One cluster is coordinated with 3 cysteines and an exchangeable S-adenosyl-L-methionine.</text>
</comment>
<feature type="binding site" evidence="8">
    <location>
        <position position="65"/>
    </location>
    <ligand>
        <name>[4Fe-4S] cluster</name>
        <dbReference type="ChEBI" id="CHEBI:49883"/>
        <label>2</label>
        <note>4Fe-4S-S-AdoMet</note>
    </ligand>
</feature>
<comment type="catalytic activity">
    <reaction evidence="7 8">
        <text>[[Fe-S] cluster scaffold protein carrying a second [4Fe-4S](2+) cluster] + N(6)-octanoyl-L-lysyl-[protein] + 2 oxidized [2Fe-2S]-[ferredoxin] + 2 S-adenosyl-L-methionine + 4 H(+) = [[Fe-S] cluster scaffold protein] + N(6)-[(R)-dihydrolipoyl]-L-lysyl-[protein] + 4 Fe(3+) + 2 hydrogen sulfide + 2 5'-deoxyadenosine + 2 L-methionine + 2 reduced [2Fe-2S]-[ferredoxin]</text>
        <dbReference type="Rhea" id="RHEA:16585"/>
        <dbReference type="Rhea" id="RHEA-COMP:9928"/>
        <dbReference type="Rhea" id="RHEA-COMP:10000"/>
        <dbReference type="Rhea" id="RHEA-COMP:10001"/>
        <dbReference type="Rhea" id="RHEA-COMP:10475"/>
        <dbReference type="Rhea" id="RHEA-COMP:14568"/>
        <dbReference type="Rhea" id="RHEA-COMP:14569"/>
        <dbReference type="ChEBI" id="CHEBI:15378"/>
        <dbReference type="ChEBI" id="CHEBI:17319"/>
        <dbReference type="ChEBI" id="CHEBI:29034"/>
        <dbReference type="ChEBI" id="CHEBI:29919"/>
        <dbReference type="ChEBI" id="CHEBI:33722"/>
        <dbReference type="ChEBI" id="CHEBI:33737"/>
        <dbReference type="ChEBI" id="CHEBI:33738"/>
        <dbReference type="ChEBI" id="CHEBI:57844"/>
        <dbReference type="ChEBI" id="CHEBI:59789"/>
        <dbReference type="ChEBI" id="CHEBI:78809"/>
        <dbReference type="ChEBI" id="CHEBI:83100"/>
        <dbReference type="EC" id="2.8.1.8"/>
    </reaction>
</comment>
<comment type="similarity">
    <text evidence="8">Belongs to the radical SAM superfamily. Lipoyl synthase family.</text>
</comment>
<dbReference type="InterPro" id="IPR003698">
    <property type="entry name" value="Lipoyl_synth"/>
</dbReference>
<dbReference type="GO" id="GO:0046872">
    <property type="term" value="F:metal ion binding"/>
    <property type="evidence" value="ECO:0007669"/>
    <property type="project" value="UniProtKB-KW"/>
</dbReference>
<proteinExistence type="inferred from homology"/>
<protein>
    <recommendedName>
        <fullName evidence="8">Lipoyl synthase</fullName>
        <ecNumber evidence="8">2.8.1.8</ecNumber>
    </recommendedName>
    <alternativeName>
        <fullName evidence="8">Lip-syn</fullName>
        <shortName evidence="8">LS</shortName>
    </alternativeName>
    <alternativeName>
        <fullName evidence="8">Lipoate synthase</fullName>
    </alternativeName>
    <alternativeName>
        <fullName evidence="8">Lipoic acid synthase</fullName>
    </alternativeName>
    <alternativeName>
        <fullName evidence="8">Sulfur insertion protein LipA</fullName>
    </alternativeName>
</protein>
<keyword evidence="1 8" id="KW-0004">4Fe-4S</keyword>
<dbReference type="InterPro" id="IPR013785">
    <property type="entry name" value="Aldolase_TIM"/>
</dbReference>
<comment type="function">
    <text evidence="8">Catalyzes the radical-mediated insertion of two sulfur atoms into the C-6 and C-8 positions of the octanoyl moiety bound to the lipoyl domains of lipoate-dependent enzymes, thereby converting the octanoylated domains into lipoylated derivatives.</text>
</comment>
<dbReference type="SFLD" id="SFLDG01058">
    <property type="entry name" value="lipoyl_synthase_like"/>
    <property type="match status" value="1"/>
</dbReference>
<keyword evidence="6 8" id="KW-0411">Iron-sulfur</keyword>
<organism evidence="10">
    <name type="scientific">uncultured Desulfobacterium sp</name>
    <dbReference type="NCBI Taxonomy" id="201089"/>
    <lineage>
        <taxon>Bacteria</taxon>
        <taxon>Pseudomonadati</taxon>
        <taxon>Thermodesulfobacteriota</taxon>
        <taxon>Desulfobacteria</taxon>
        <taxon>Desulfobacterales</taxon>
        <taxon>Desulfobacteriaceae</taxon>
        <taxon>Desulfobacterium</taxon>
        <taxon>environmental samples</taxon>
    </lineage>
</organism>
<dbReference type="Pfam" id="PF04055">
    <property type="entry name" value="Radical_SAM"/>
    <property type="match status" value="1"/>
</dbReference>
<feature type="binding site" evidence="8">
    <location>
        <position position="46"/>
    </location>
    <ligand>
        <name>[4Fe-4S] cluster</name>
        <dbReference type="ChEBI" id="CHEBI:49883"/>
        <label>1</label>
    </ligand>
</feature>
<keyword evidence="8" id="KW-0963">Cytoplasm</keyword>
<reference evidence="10" key="1">
    <citation type="submission" date="2018-01" db="EMBL/GenBank/DDBJ databases">
        <authorList>
            <person name="Regsiter A."/>
            <person name="William W."/>
        </authorList>
    </citation>
    <scope>NUCLEOTIDE SEQUENCE</scope>
    <source>
        <strain evidence="10">TRIP AH-1</strain>
    </source>
</reference>
<dbReference type="UniPathway" id="UPA00538">
    <property type="reaction ID" value="UER00593"/>
</dbReference>
<dbReference type="Pfam" id="PF16881">
    <property type="entry name" value="LIAS_N"/>
    <property type="match status" value="1"/>
</dbReference>
<feature type="binding site" evidence="8">
    <location>
        <position position="40"/>
    </location>
    <ligand>
        <name>[4Fe-4S] cluster</name>
        <dbReference type="ChEBI" id="CHEBI:49883"/>
        <label>1</label>
    </ligand>
</feature>
<dbReference type="InterPro" id="IPR058240">
    <property type="entry name" value="rSAM_sf"/>
</dbReference>
<dbReference type="PIRSF" id="PIRSF005963">
    <property type="entry name" value="Lipoyl_synth"/>
    <property type="match status" value="1"/>
</dbReference>
<feature type="binding site" evidence="8">
    <location>
        <position position="68"/>
    </location>
    <ligand>
        <name>[4Fe-4S] cluster</name>
        <dbReference type="ChEBI" id="CHEBI:49883"/>
        <label>2</label>
        <note>4Fe-4S-S-AdoMet</note>
    </ligand>
</feature>
<dbReference type="InterPro" id="IPR031691">
    <property type="entry name" value="LIAS_N"/>
</dbReference>
<dbReference type="Gene3D" id="3.20.20.70">
    <property type="entry name" value="Aldolase class I"/>
    <property type="match status" value="1"/>
</dbReference>
<dbReference type="PANTHER" id="PTHR10949:SF0">
    <property type="entry name" value="LIPOYL SYNTHASE, MITOCHONDRIAL"/>
    <property type="match status" value="1"/>
</dbReference>
<dbReference type="InterPro" id="IPR007197">
    <property type="entry name" value="rSAM"/>
</dbReference>
<dbReference type="GO" id="GO:0005737">
    <property type="term" value="C:cytoplasm"/>
    <property type="evidence" value="ECO:0007669"/>
    <property type="project" value="UniProtKB-SubCell"/>
</dbReference>
<dbReference type="NCBIfam" id="NF009544">
    <property type="entry name" value="PRK12928.1"/>
    <property type="match status" value="1"/>
</dbReference>
<keyword evidence="5 8" id="KW-0408">Iron</keyword>
<evidence type="ECO:0000256" key="7">
    <source>
        <dbReference type="ARBA" id="ARBA00047326"/>
    </source>
</evidence>
<dbReference type="EMBL" id="OJIN01000046">
    <property type="protein sequence ID" value="SPD72549.1"/>
    <property type="molecule type" value="Genomic_DNA"/>
</dbReference>
<evidence type="ECO:0000256" key="8">
    <source>
        <dbReference type="HAMAP-Rule" id="MF_00206"/>
    </source>
</evidence>
<sequence length="295" mass="32656">MKNTFPPWIKWKAPDPTILQRIKGIMEDLELHTICESARCPNTGQCFSQKTATFLILGDVCSRMCTFCAVKKGVPQPVNEKEPLSIVEAVRRLALHYVVITSVTRDDLADGGASQFAKIIDLLHKQRSDTVVEVLVPDFLGSFGALKAVVAAVPQVVNHNIETVPRLYAGVRPKASYERSLVLLSNVKRIDPSILTKSGLMVGLGERKNEVIEVMRGLKRANCDLLTIGQYLRPSPNHHEVLAFVTPEEFSQYENVALEMGFRGVASGPLVRSSFKAEELYLKAKSEQQALILGE</sequence>
<dbReference type="SFLD" id="SFLDS00029">
    <property type="entry name" value="Radical_SAM"/>
    <property type="match status" value="1"/>
</dbReference>
<dbReference type="NCBIfam" id="NF004019">
    <property type="entry name" value="PRK05481.1"/>
    <property type="match status" value="1"/>
</dbReference>
<evidence type="ECO:0000313" key="10">
    <source>
        <dbReference type="EMBL" id="SPD72549.1"/>
    </source>
</evidence>
<gene>
    <name evidence="8 10" type="primary">lipA</name>
    <name evidence="10" type="ORF">PITCH_A140029</name>
</gene>
<dbReference type="PANTHER" id="PTHR10949">
    <property type="entry name" value="LIPOYL SYNTHASE"/>
    <property type="match status" value="1"/>
</dbReference>
<dbReference type="SUPFAM" id="SSF102114">
    <property type="entry name" value="Radical SAM enzymes"/>
    <property type="match status" value="1"/>
</dbReference>
<evidence type="ECO:0000256" key="1">
    <source>
        <dbReference type="ARBA" id="ARBA00022485"/>
    </source>
</evidence>
<comment type="subcellular location">
    <subcellularLocation>
        <location evidence="8">Cytoplasm</location>
    </subcellularLocation>
</comment>
<evidence type="ECO:0000256" key="4">
    <source>
        <dbReference type="ARBA" id="ARBA00022723"/>
    </source>
</evidence>
<evidence type="ECO:0000259" key="9">
    <source>
        <dbReference type="PROSITE" id="PS51918"/>
    </source>
</evidence>
<evidence type="ECO:0000256" key="6">
    <source>
        <dbReference type="ARBA" id="ARBA00023014"/>
    </source>
</evidence>